<evidence type="ECO:0000313" key="1">
    <source>
        <dbReference type="EMBL" id="TWX53177.1"/>
    </source>
</evidence>
<evidence type="ECO:0000313" key="3">
    <source>
        <dbReference type="Proteomes" id="UP000321525"/>
    </source>
</evidence>
<comment type="caution">
    <text evidence="2">The sequence shown here is derived from an EMBL/GenBank/DDBJ whole genome shotgun (WGS) entry which is preliminary data.</text>
</comment>
<protein>
    <recommendedName>
        <fullName evidence="5">HEPN AbiU2-like domain-containing protein</fullName>
    </recommendedName>
</protein>
<organism evidence="2 4">
    <name type="scientific">Colwellia hornerae</name>
    <dbReference type="NCBI Taxonomy" id="89402"/>
    <lineage>
        <taxon>Bacteria</taxon>
        <taxon>Pseudomonadati</taxon>
        <taxon>Pseudomonadota</taxon>
        <taxon>Gammaproteobacteria</taxon>
        <taxon>Alteromonadales</taxon>
        <taxon>Colwelliaceae</taxon>
        <taxon>Colwellia</taxon>
    </lineage>
</organism>
<proteinExistence type="predicted"/>
<dbReference type="OrthoDB" id="7025668at2"/>
<dbReference type="RefSeq" id="WP_146801356.1">
    <property type="nucleotide sequence ID" value="NZ_VOLP01000064.1"/>
</dbReference>
<dbReference type="Proteomes" id="UP000321525">
    <property type="component" value="Unassembled WGS sequence"/>
</dbReference>
<evidence type="ECO:0000313" key="2">
    <source>
        <dbReference type="EMBL" id="TWX62230.1"/>
    </source>
</evidence>
<keyword evidence="3" id="KW-1185">Reference proteome</keyword>
<evidence type="ECO:0000313" key="4">
    <source>
        <dbReference type="Proteomes" id="UP000321917"/>
    </source>
</evidence>
<dbReference type="AlphaFoldDB" id="A0A5C6Q214"/>
<dbReference type="EMBL" id="VOLR01000065">
    <property type="protein sequence ID" value="TWX53177.1"/>
    <property type="molecule type" value="Genomic_DNA"/>
</dbReference>
<gene>
    <name evidence="1" type="ORF">ESZ26_18905</name>
    <name evidence="2" type="ORF">ESZ27_18885</name>
</gene>
<sequence length="235" mass="27615">MPKYESIADAPFAVRKRYFQIKYNKYFMSVTRYYSRVSLTIKERKKNRVLTDTLNAFKKEIVRARNSENECIKVLMNLGLFFLIAEKDIQTVKIDALTHHDEWKRLLSLRIILLTIYEWDMSKASSKNLKDLLIQSSVEENLQKELFDSLKLLRKSRDKAAKQLRFERNNIIAHRNSDSLLQLNTIQHLNTKMVFSVVTDFYESSGIFMQVFPKILLQAGSLEGLFSYLLKGKET</sequence>
<evidence type="ECO:0008006" key="5">
    <source>
        <dbReference type="Google" id="ProtNLM"/>
    </source>
</evidence>
<dbReference type="Proteomes" id="UP000321917">
    <property type="component" value="Unassembled WGS sequence"/>
</dbReference>
<name>A0A5C6Q214_9GAMM</name>
<dbReference type="EMBL" id="VOLQ01000087">
    <property type="protein sequence ID" value="TWX62230.1"/>
    <property type="molecule type" value="Genomic_DNA"/>
</dbReference>
<reference evidence="2 4" key="1">
    <citation type="submission" date="2019-07" db="EMBL/GenBank/DDBJ databases">
        <title>Genomes of sea-ice associated Colwellia species.</title>
        <authorList>
            <person name="Bowman J.P."/>
        </authorList>
    </citation>
    <scope>NUCLEOTIDE SEQUENCE [LARGE SCALE GENOMIC DNA]</scope>
    <source>
        <strain evidence="1 3">ACAM 607</strain>
        <strain evidence="2 4">IC036</strain>
    </source>
</reference>
<accession>A0A5C6Q214</accession>